<proteinExistence type="predicted"/>
<dbReference type="EMBL" id="UINC01180988">
    <property type="protein sequence ID" value="SVD90456.1"/>
    <property type="molecule type" value="Genomic_DNA"/>
</dbReference>
<gene>
    <name evidence="1" type="ORF">METZ01_LOCUS443310</name>
</gene>
<accession>A0A382Z4N0</accession>
<evidence type="ECO:0000313" key="1">
    <source>
        <dbReference type="EMBL" id="SVD90456.1"/>
    </source>
</evidence>
<sequence length="55" mass="6025">MHHVAKKFTNSISFPNSLDEINFSSFNKESVSNIGTFLSNKVDGSSDGFLSIISK</sequence>
<dbReference type="AlphaFoldDB" id="A0A382Z4N0"/>
<name>A0A382Z4N0_9ZZZZ</name>
<reference evidence="1" key="1">
    <citation type="submission" date="2018-05" db="EMBL/GenBank/DDBJ databases">
        <authorList>
            <person name="Lanie J.A."/>
            <person name="Ng W.-L."/>
            <person name="Kazmierczak K.M."/>
            <person name="Andrzejewski T.M."/>
            <person name="Davidsen T.M."/>
            <person name="Wayne K.J."/>
            <person name="Tettelin H."/>
            <person name="Glass J.I."/>
            <person name="Rusch D."/>
            <person name="Podicherti R."/>
            <person name="Tsui H.-C.T."/>
            <person name="Winkler M.E."/>
        </authorList>
    </citation>
    <scope>NUCLEOTIDE SEQUENCE</scope>
</reference>
<protein>
    <submittedName>
        <fullName evidence="1">Uncharacterized protein</fullName>
    </submittedName>
</protein>
<organism evidence="1">
    <name type="scientific">marine metagenome</name>
    <dbReference type="NCBI Taxonomy" id="408172"/>
    <lineage>
        <taxon>unclassified sequences</taxon>
        <taxon>metagenomes</taxon>
        <taxon>ecological metagenomes</taxon>
    </lineage>
</organism>